<name>A0ABW1IU89_9BACL</name>
<dbReference type="InterPro" id="IPR005218">
    <property type="entry name" value="Diacylglycerol/lipid_kinase"/>
</dbReference>
<evidence type="ECO:0000259" key="14">
    <source>
        <dbReference type="PROSITE" id="PS50146"/>
    </source>
</evidence>
<dbReference type="NCBIfam" id="NF009603">
    <property type="entry name" value="PRK13055.1"/>
    <property type="match status" value="1"/>
</dbReference>
<organism evidence="15 16">
    <name type="scientific">Marinicrinis lubricantis</name>
    <dbReference type="NCBI Taxonomy" id="2086470"/>
    <lineage>
        <taxon>Bacteria</taxon>
        <taxon>Bacillati</taxon>
        <taxon>Bacillota</taxon>
        <taxon>Bacilli</taxon>
        <taxon>Bacillales</taxon>
        <taxon>Paenibacillaceae</taxon>
    </lineage>
</organism>
<proteinExistence type="inferred from homology"/>
<sequence length="344" mass="38268">MVKRARLIYNPTSGREEMKKRLPDILNRLERGGIETSCHATIGEGDATLAAATAIERGFDMIIAAGGDGTLNEVINGMAEQEHRPALGILPVGTTNDFARAVGIPKNWEAACDIIIRQHSRVIDIGKVNEKYFINIAGGGSMTELTYEVPSRLKTMVGQLAYYMKGLEKLPRLRPIELDIRSEEYSVNGQFMLFLISNSNSVGGFEKLAPMATLDDGLLDVILLKKCNLADFVKLVTLALRGEHLNDSHFVTFQTKHVEVSSKDYTQLNLDGEFGGTLPCSFSVLPKHISVLVDETGTYSYNMKKHRDHHEHAEHADTHTEACDGDNKDELQDLEDREHDEQMK</sequence>
<reference evidence="16" key="1">
    <citation type="journal article" date="2019" name="Int. J. Syst. Evol. Microbiol.">
        <title>The Global Catalogue of Microorganisms (GCM) 10K type strain sequencing project: providing services to taxonomists for standard genome sequencing and annotation.</title>
        <authorList>
            <consortium name="The Broad Institute Genomics Platform"/>
            <consortium name="The Broad Institute Genome Sequencing Center for Infectious Disease"/>
            <person name="Wu L."/>
            <person name="Ma J."/>
        </authorList>
    </citation>
    <scope>NUCLEOTIDE SEQUENCE [LARGE SCALE GENOMIC DNA]</scope>
    <source>
        <strain evidence="16">CCM 8749</strain>
    </source>
</reference>
<keyword evidence="6" id="KW-0547">Nucleotide-binding</keyword>
<dbReference type="Pfam" id="PF00781">
    <property type="entry name" value="DAGK_cat"/>
    <property type="match status" value="1"/>
</dbReference>
<dbReference type="RefSeq" id="WP_379896146.1">
    <property type="nucleotide sequence ID" value="NZ_CBCSCT010000010.1"/>
</dbReference>
<protein>
    <submittedName>
        <fullName evidence="15">Diacylglycerol kinase</fullName>
        <ecNumber evidence="15">2.7.1.107</ecNumber>
    </submittedName>
</protein>
<comment type="caution">
    <text evidence="15">The sequence shown here is derived from an EMBL/GenBank/DDBJ whole genome shotgun (WGS) entry which is preliminary data.</text>
</comment>
<dbReference type="SUPFAM" id="SSF111331">
    <property type="entry name" value="NAD kinase/diacylglycerol kinase-like"/>
    <property type="match status" value="1"/>
</dbReference>
<dbReference type="EMBL" id="JBHSQV010000183">
    <property type="protein sequence ID" value="MFC5988670.1"/>
    <property type="molecule type" value="Genomic_DNA"/>
</dbReference>
<dbReference type="PANTHER" id="PTHR12358">
    <property type="entry name" value="SPHINGOSINE KINASE"/>
    <property type="match status" value="1"/>
</dbReference>
<evidence type="ECO:0000256" key="12">
    <source>
        <dbReference type="ARBA" id="ARBA00023264"/>
    </source>
</evidence>
<keyword evidence="8" id="KW-0067">ATP-binding</keyword>
<dbReference type="Proteomes" id="UP001596250">
    <property type="component" value="Unassembled WGS sequence"/>
</dbReference>
<evidence type="ECO:0000256" key="5">
    <source>
        <dbReference type="ARBA" id="ARBA00022723"/>
    </source>
</evidence>
<dbReference type="PANTHER" id="PTHR12358:SF106">
    <property type="entry name" value="LIPID KINASE YEGS"/>
    <property type="match status" value="1"/>
</dbReference>
<dbReference type="NCBIfam" id="TIGR00147">
    <property type="entry name" value="YegS/Rv2252/BmrU family lipid kinase"/>
    <property type="match status" value="1"/>
</dbReference>
<evidence type="ECO:0000256" key="2">
    <source>
        <dbReference type="ARBA" id="ARBA00005983"/>
    </source>
</evidence>
<feature type="compositionally biased region" description="Basic and acidic residues" evidence="13">
    <location>
        <begin position="310"/>
        <end position="344"/>
    </location>
</feature>
<keyword evidence="3" id="KW-0444">Lipid biosynthesis</keyword>
<feature type="domain" description="DAGKc" evidence="14">
    <location>
        <begin position="1"/>
        <end position="132"/>
    </location>
</feature>
<evidence type="ECO:0000313" key="15">
    <source>
        <dbReference type="EMBL" id="MFC5988670.1"/>
    </source>
</evidence>
<evidence type="ECO:0000256" key="6">
    <source>
        <dbReference type="ARBA" id="ARBA00022741"/>
    </source>
</evidence>
<dbReference type="NCBIfam" id="NF009874">
    <property type="entry name" value="PRK13337.1"/>
    <property type="match status" value="1"/>
</dbReference>
<comment type="similarity">
    <text evidence="2">Belongs to the diacylglycerol/lipid kinase family.</text>
</comment>
<evidence type="ECO:0000256" key="8">
    <source>
        <dbReference type="ARBA" id="ARBA00022840"/>
    </source>
</evidence>
<feature type="region of interest" description="Disordered" evidence="13">
    <location>
        <begin position="306"/>
        <end position="344"/>
    </location>
</feature>
<dbReference type="InterPro" id="IPR001206">
    <property type="entry name" value="Diacylglycerol_kinase_cat_dom"/>
</dbReference>
<dbReference type="SMART" id="SM00046">
    <property type="entry name" value="DAGKc"/>
    <property type="match status" value="1"/>
</dbReference>
<dbReference type="Gene3D" id="3.40.50.10330">
    <property type="entry name" value="Probable inorganic polyphosphate/atp-NAD kinase, domain 1"/>
    <property type="match status" value="1"/>
</dbReference>
<evidence type="ECO:0000256" key="3">
    <source>
        <dbReference type="ARBA" id="ARBA00022516"/>
    </source>
</evidence>
<dbReference type="InterPro" id="IPR050187">
    <property type="entry name" value="Lipid_Phosphate_FormReg"/>
</dbReference>
<keyword evidence="11" id="KW-0594">Phospholipid biosynthesis</keyword>
<evidence type="ECO:0000256" key="9">
    <source>
        <dbReference type="ARBA" id="ARBA00022842"/>
    </source>
</evidence>
<keyword evidence="12" id="KW-1208">Phospholipid metabolism</keyword>
<evidence type="ECO:0000256" key="7">
    <source>
        <dbReference type="ARBA" id="ARBA00022777"/>
    </source>
</evidence>
<dbReference type="InterPro" id="IPR045540">
    <property type="entry name" value="YegS/DAGK_C"/>
</dbReference>
<keyword evidence="4 15" id="KW-0808">Transferase</keyword>
<accession>A0ABW1IU89</accession>
<dbReference type="InterPro" id="IPR016064">
    <property type="entry name" value="NAD/diacylglycerol_kinase_sf"/>
</dbReference>
<evidence type="ECO:0000256" key="1">
    <source>
        <dbReference type="ARBA" id="ARBA00001946"/>
    </source>
</evidence>
<comment type="cofactor">
    <cofactor evidence="1">
        <name>Mg(2+)</name>
        <dbReference type="ChEBI" id="CHEBI:18420"/>
    </cofactor>
</comment>
<keyword evidence="16" id="KW-1185">Reference proteome</keyword>
<gene>
    <name evidence="15" type="ORF">ACFPXP_19880</name>
</gene>
<keyword evidence="10" id="KW-0443">Lipid metabolism</keyword>
<evidence type="ECO:0000256" key="4">
    <source>
        <dbReference type="ARBA" id="ARBA00022679"/>
    </source>
</evidence>
<evidence type="ECO:0000256" key="13">
    <source>
        <dbReference type="SAM" id="MobiDB-lite"/>
    </source>
</evidence>
<dbReference type="EC" id="2.7.1.107" evidence="15"/>
<dbReference type="PROSITE" id="PS50146">
    <property type="entry name" value="DAGK"/>
    <property type="match status" value="1"/>
</dbReference>
<dbReference type="Gene3D" id="2.60.200.40">
    <property type="match status" value="1"/>
</dbReference>
<dbReference type="InterPro" id="IPR017438">
    <property type="entry name" value="ATP-NAD_kinase_N"/>
</dbReference>
<evidence type="ECO:0000256" key="10">
    <source>
        <dbReference type="ARBA" id="ARBA00023098"/>
    </source>
</evidence>
<keyword evidence="5" id="KW-0479">Metal-binding</keyword>
<keyword evidence="7 15" id="KW-0418">Kinase</keyword>
<dbReference type="Pfam" id="PF19279">
    <property type="entry name" value="YegS_C"/>
    <property type="match status" value="1"/>
</dbReference>
<keyword evidence="9" id="KW-0460">Magnesium</keyword>
<dbReference type="GO" id="GO:0004143">
    <property type="term" value="F:ATP-dependent diacylglycerol kinase activity"/>
    <property type="evidence" value="ECO:0007669"/>
    <property type="project" value="UniProtKB-EC"/>
</dbReference>
<evidence type="ECO:0000313" key="16">
    <source>
        <dbReference type="Proteomes" id="UP001596250"/>
    </source>
</evidence>
<evidence type="ECO:0000256" key="11">
    <source>
        <dbReference type="ARBA" id="ARBA00023209"/>
    </source>
</evidence>